<evidence type="ECO:0000313" key="3">
    <source>
        <dbReference type="EMBL" id="KPM42172.1"/>
    </source>
</evidence>
<dbReference type="Gene3D" id="2.60.120.700">
    <property type="entry name" value="Peptidase G1"/>
    <property type="match status" value="1"/>
</dbReference>
<dbReference type="PRINTS" id="PR00977">
    <property type="entry name" value="SCYTLDPTASE"/>
</dbReference>
<dbReference type="GO" id="GO:0006508">
    <property type="term" value="P:proteolysis"/>
    <property type="evidence" value="ECO:0007669"/>
    <property type="project" value="InterPro"/>
</dbReference>
<evidence type="ECO:0000256" key="1">
    <source>
        <dbReference type="PIRSR" id="PIRSR600250-50"/>
    </source>
</evidence>
<organism evidence="3 4">
    <name type="scientific">Neonectria ditissima</name>
    <dbReference type="NCBI Taxonomy" id="78410"/>
    <lineage>
        <taxon>Eukaryota</taxon>
        <taxon>Fungi</taxon>
        <taxon>Dikarya</taxon>
        <taxon>Ascomycota</taxon>
        <taxon>Pezizomycotina</taxon>
        <taxon>Sordariomycetes</taxon>
        <taxon>Hypocreomycetidae</taxon>
        <taxon>Hypocreales</taxon>
        <taxon>Nectriaceae</taxon>
        <taxon>Neonectria</taxon>
    </lineage>
</organism>
<dbReference type="EMBL" id="LKCW01000053">
    <property type="protein sequence ID" value="KPM42172.1"/>
    <property type="molecule type" value="Genomic_DNA"/>
</dbReference>
<keyword evidence="4" id="KW-1185">Reference proteome</keyword>
<sequence>MKSFGLIATLLFASGSLAAPGTEARRARNAEKIAIRSAGNRNSNLRFPAVDTDGSLTELTNNSYVQYSTNWAGAVLTGTGFNSVTGTIVVPKPTIPSGGNTQTTYYASAWVGIDGDTCANAILQTGIDVGIKGSTYIYEAWYEWYPDYSYTFSGFAIAAGDSIKMTVKANSKTSGTATIQNLTTGKSTSHTFSSQSYSLCETDAEWIVEDFQSGSSLVAFADFDEFVFTGAQATTTSGSTVGVSGATIIDIRQNNKVLTDCGTTGTSGVYCDYSG</sequence>
<dbReference type="PANTHER" id="PTHR37536:SF1">
    <property type="entry name" value="ASPERGILLOPEPSIN, PUTAITVE (AFU_ORTHOLOGUE AFUA_7G01200)"/>
    <property type="match status" value="1"/>
</dbReference>
<feature type="chain" id="PRO_5006026219" description="Aspergillopepsin-2" evidence="2">
    <location>
        <begin position="19"/>
        <end position="275"/>
    </location>
</feature>
<dbReference type="SUPFAM" id="SSF49899">
    <property type="entry name" value="Concanavalin A-like lectins/glucanases"/>
    <property type="match status" value="1"/>
</dbReference>
<dbReference type="AlphaFoldDB" id="A0A0N8H7M3"/>
<gene>
    <name evidence="3" type="ORF">AK830_g4378</name>
</gene>
<dbReference type="InterPro" id="IPR000250">
    <property type="entry name" value="Peptidase_G1"/>
</dbReference>
<dbReference type="PANTHER" id="PTHR37536">
    <property type="entry name" value="PUTATIVE (AFU_ORTHOLOGUE AFUA_3G02970)-RELATED"/>
    <property type="match status" value="1"/>
</dbReference>
<feature type="active site" description="Proton acceptor" evidence="1">
    <location>
        <position position="209"/>
    </location>
</feature>
<name>A0A0N8H7M3_9HYPO</name>
<evidence type="ECO:0000256" key="2">
    <source>
        <dbReference type="SAM" id="SignalP"/>
    </source>
</evidence>
<dbReference type="InterPro" id="IPR038656">
    <property type="entry name" value="Peptidase_G1_sf"/>
</dbReference>
<evidence type="ECO:0008006" key="5">
    <source>
        <dbReference type="Google" id="ProtNLM"/>
    </source>
</evidence>
<dbReference type="GO" id="GO:0070007">
    <property type="term" value="F:glutamic-type endopeptidase activity"/>
    <property type="evidence" value="ECO:0007669"/>
    <property type="project" value="InterPro"/>
</dbReference>
<comment type="caution">
    <text evidence="3">The sequence shown here is derived from an EMBL/GenBank/DDBJ whole genome shotgun (WGS) entry which is preliminary data.</text>
</comment>
<dbReference type="CDD" id="cd13426">
    <property type="entry name" value="Peptidase_G1"/>
    <property type="match status" value="1"/>
</dbReference>
<dbReference type="OrthoDB" id="2862635at2759"/>
<keyword evidence="2" id="KW-0732">Signal</keyword>
<evidence type="ECO:0000313" key="4">
    <source>
        <dbReference type="Proteomes" id="UP000050424"/>
    </source>
</evidence>
<dbReference type="Proteomes" id="UP000050424">
    <property type="component" value="Unassembled WGS sequence"/>
</dbReference>
<feature type="signal peptide" evidence="2">
    <location>
        <begin position="1"/>
        <end position="18"/>
    </location>
</feature>
<reference evidence="3 4" key="1">
    <citation type="submission" date="2015-09" db="EMBL/GenBank/DDBJ databases">
        <title>Draft genome of a European isolate of the apple canker pathogen Neonectria ditissima.</title>
        <authorList>
            <person name="Gomez-Cortecero A."/>
            <person name="Harrison R.J."/>
            <person name="Armitage A.D."/>
        </authorList>
    </citation>
    <scope>NUCLEOTIDE SEQUENCE [LARGE SCALE GENOMIC DNA]</scope>
    <source>
        <strain evidence="3 4">R09/05</strain>
    </source>
</reference>
<dbReference type="Pfam" id="PF01828">
    <property type="entry name" value="Peptidase_A4"/>
    <property type="match status" value="1"/>
</dbReference>
<dbReference type="InterPro" id="IPR013320">
    <property type="entry name" value="ConA-like_dom_sf"/>
</dbReference>
<accession>A0A0N8H7M3</accession>
<proteinExistence type="predicted"/>
<protein>
    <recommendedName>
        <fullName evidence="5">Aspergillopepsin-2</fullName>
    </recommendedName>
</protein>
<dbReference type="STRING" id="78410.A0A0N8H7M3"/>